<dbReference type="Pfam" id="PF20469">
    <property type="entry name" value="OLD-like_TOPRIM"/>
    <property type="match status" value="1"/>
</dbReference>
<gene>
    <name evidence="3" type="ORF">RB2654_22973</name>
</gene>
<dbReference type="GO" id="GO:0006302">
    <property type="term" value="P:double-strand break repair"/>
    <property type="evidence" value="ECO:0007669"/>
    <property type="project" value="InterPro"/>
</dbReference>
<evidence type="ECO:0000259" key="2">
    <source>
        <dbReference type="Pfam" id="PF20469"/>
    </source>
</evidence>
<organism evidence="3 4">
    <name type="scientific">Maritimibacter alkaliphilus HTCC2654</name>
    <dbReference type="NCBI Taxonomy" id="314271"/>
    <lineage>
        <taxon>Bacteria</taxon>
        <taxon>Pseudomonadati</taxon>
        <taxon>Pseudomonadota</taxon>
        <taxon>Alphaproteobacteria</taxon>
        <taxon>Rhodobacterales</taxon>
        <taxon>Roseobacteraceae</taxon>
        <taxon>Maritimibacter</taxon>
    </lineage>
</organism>
<keyword evidence="4" id="KW-1185">Reference proteome</keyword>
<reference evidence="3 4" key="1">
    <citation type="journal article" date="2010" name="J. Bacteriol.">
        <title>Genome sequences of Pelagibaca bermudensis HTCC2601T and Maritimibacter alkaliphilus HTCC2654T, the type strains of two marine Roseobacter genera.</title>
        <authorList>
            <person name="Thrash J.C."/>
            <person name="Cho J.C."/>
            <person name="Ferriera S."/>
            <person name="Johnson J."/>
            <person name="Vergin K.L."/>
            <person name="Giovannoni S.J."/>
        </authorList>
    </citation>
    <scope>NUCLEOTIDE SEQUENCE [LARGE SCALE GENOMIC DNA]</scope>
    <source>
        <strain evidence="3 4">HTCC2654</strain>
    </source>
</reference>
<feature type="domain" description="OLD protein-like TOPRIM" evidence="2">
    <location>
        <begin position="387"/>
        <end position="451"/>
    </location>
</feature>
<dbReference type="EMBL" id="AAMT01000019">
    <property type="protein sequence ID" value="EAQ11148.1"/>
    <property type="molecule type" value="Genomic_DNA"/>
</dbReference>
<evidence type="ECO:0000313" key="3">
    <source>
        <dbReference type="EMBL" id="EAQ11148.1"/>
    </source>
</evidence>
<dbReference type="InterPro" id="IPR051396">
    <property type="entry name" value="Bact_Antivir_Def_Nuclease"/>
</dbReference>
<sequence>MAMYSIMGGASLFIQRAVIRNYRCLKQANVTFNNELNVIVGNNESGKSTLLEAIHLALTGQLNGRPLQIELHPYLFNLDHVLEYIEALNNGQAPEPPSILIEVYLADDPALTKLKGNNNTLGIDLPGVSLLIELNPAHAEDFALYVSDPSEIRTIPMEYYWIKWRDFAENDILNSRAIPLHASLIDASTIKNNAGASRYVINIVKESLTSKEKVDLALTYRLMKDRFLEEPKVKTINDTLASKKGSISDKVISVSLDTSARANWEAGIMPHLDDIPLPLVGKGEQNSVKIKLAMETSAKSHIILIEEAENHLSYASLNELIGHIATNAGSRQIFITTHSSFVLNKLGVESVLLFLRGEGARLTDLQDKTTQDYFMKLPGHDTLRLILAKRSILVEGPSDELIVQRAYQIKHGKMPLEDGVDVIAVNSLAFKRFLEIAVLLKKTVDVVTDNDADVAALEKKYADYLDSDIVKIQYDKDEQAHTLEPQLLKKNGLAKINDVLGKAFVDEASAIEHMVKNKAETGLKFFETKVEWSPPDYIARALR</sequence>
<evidence type="ECO:0000313" key="4">
    <source>
        <dbReference type="Proteomes" id="UP000002931"/>
    </source>
</evidence>
<accession>A3VKW1</accession>
<name>A3VKW1_9RHOB</name>
<evidence type="ECO:0000259" key="1">
    <source>
        <dbReference type="Pfam" id="PF13476"/>
    </source>
</evidence>
<proteinExistence type="predicted"/>
<dbReference type="SUPFAM" id="SSF52540">
    <property type="entry name" value="P-loop containing nucleoside triphosphate hydrolases"/>
    <property type="match status" value="1"/>
</dbReference>
<dbReference type="Gene3D" id="3.40.50.300">
    <property type="entry name" value="P-loop containing nucleotide triphosphate hydrolases"/>
    <property type="match status" value="2"/>
</dbReference>
<feature type="domain" description="Rad50/SbcC-type AAA" evidence="1">
    <location>
        <begin position="19"/>
        <end position="66"/>
    </location>
</feature>
<dbReference type="HOGENOM" id="CLU_035131_0_0_5"/>
<comment type="caution">
    <text evidence="3">The sequence shown here is derived from an EMBL/GenBank/DDBJ whole genome shotgun (WGS) entry which is preliminary data.</text>
</comment>
<dbReference type="Proteomes" id="UP000002931">
    <property type="component" value="Unassembled WGS sequence"/>
</dbReference>
<dbReference type="InterPro" id="IPR038729">
    <property type="entry name" value="Rad50/SbcC_AAA"/>
</dbReference>
<dbReference type="STRING" id="314271.RB2654_22973"/>
<protein>
    <recommendedName>
        <fullName evidence="5">ATP-dependent endonuclease</fullName>
    </recommendedName>
</protein>
<dbReference type="CDD" id="cd01026">
    <property type="entry name" value="TOPRIM_OLD"/>
    <property type="match status" value="1"/>
</dbReference>
<evidence type="ECO:0008006" key="5">
    <source>
        <dbReference type="Google" id="ProtNLM"/>
    </source>
</evidence>
<dbReference type="GO" id="GO:0016887">
    <property type="term" value="F:ATP hydrolysis activity"/>
    <property type="evidence" value="ECO:0007669"/>
    <property type="project" value="InterPro"/>
</dbReference>
<dbReference type="InterPro" id="IPR027417">
    <property type="entry name" value="P-loop_NTPase"/>
</dbReference>
<dbReference type="InterPro" id="IPR034139">
    <property type="entry name" value="TOPRIM_OLD"/>
</dbReference>
<dbReference type="Pfam" id="PF13476">
    <property type="entry name" value="AAA_23"/>
    <property type="match status" value="1"/>
</dbReference>
<dbReference type="PANTHER" id="PTHR43581">
    <property type="entry name" value="ATP/GTP PHOSPHATASE"/>
    <property type="match status" value="1"/>
</dbReference>
<dbReference type="PANTHER" id="PTHR43581:SF4">
    <property type="entry name" value="ATP_GTP PHOSPHATASE"/>
    <property type="match status" value="1"/>
</dbReference>
<dbReference type="AlphaFoldDB" id="A3VKW1"/>
<dbReference type="eggNOG" id="COG3950">
    <property type="taxonomic scope" value="Bacteria"/>
</dbReference>